<dbReference type="Proteomes" id="UP000298009">
    <property type="component" value="Unassembled WGS sequence"/>
</dbReference>
<evidence type="ECO:0000313" key="3">
    <source>
        <dbReference type="Proteomes" id="UP000298009"/>
    </source>
</evidence>
<comment type="caution">
    <text evidence="2">The sequence shown here is derived from an EMBL/GenBank/DDBJ whole genome shotgun (WGS) entry which is preliminary data.</text>
</comment>
<reference evidence="2" key="1">
    <citation type="journal article" date="2019" name="PLoS Negl. Trop. Dis.">
        <title>Revisiting the worldwide diversity of Leptospira species in the environment.</title>
        <authorList>
            <person name="Vincent A.T."/>
            <person name="Schiettekatte O."/>
            <person name="Bourhy P."/>
            <person name="Veyrier F.J."/>
            <person name="Picardeau M."/>
        </authorList>
    </citation>
    <scope>NUCLEOTIDE SEQUENCE [LARGE SCALE GENOMIC DNA]</scope>
    <source>
        <strain evidence="2">201800287</strain>
    </source>
</reference>
<keyword evidence="3" id="KW-1185">Reference proteome</keyword>
<gene>
    <name evidence="2" type="ORF">EHQ24_08120</name>
</gene>
<protein>
    <recommendedName>
        <fullName evidence="1">PIN like domain-containing protein</fullName>
    </recommendedName>
</protein>
<evidence type="ECO:0000259" key="1">
    <source>
        <dbReference type="Pfam" id="PF18476"/>
    </source>
</evidence>
<accession>A0A4R9I931</accession>
<name>A0A4R9I931_9LEPT</name>
<organism evidence="2 3">
    <name type="scientific">Leptospira noumeaensis</name>
    <dbReference type="NCBI Taxonomy" id="2484964"/>
    <lineage>
        <taxon>Bacteria</taxon>
        <taxon>Pseudomonadati</taxon>
        <taxon>Spirochaetota</taxon>
        <taxon>Spirochaetia</taxon>
        <taxon>Leptospirales</taxon>
        <taxon>Leptospiraceae</taxon>
        <taxon>Leptospira</taxon>
    </lineage>
</organism>
<dbReference type="RefSeq" id="WP_135601177.1">
    <property type="nucleotide sequence ID" value="NZ_RQFK01000024.1"/>
</dbReference>
<feature type="domain" description="PIN like" evidence="1">
    <location>
        <begin position="26"/>
        <end position="242"/>
    </location>
</feature>
<dbReference type="OrthoDB" id="9182727at2"/>
<evidence type="ECO:0000313" key="2">
    <source>
        <dbReference type="EMBL" id="TGK82979.1"/>
    </source>
</evidence>
<dbReference type="Pfam" id="PF18476">
    <property type="entry name" value="PIN_8"/>
    <property type="match status" value="1"/>
</dbReference>
<dbReference type="EMBL" id="RQFK01000024">
    <property type="protein sequence ID" value="TGK82979.1"/>
    <property type="molecule type" value="Genomic_DNA"/>
</dbReference>
<dbReference type="AlphaFoldDB" id="A0A4R9I931"/>
<sequence>MKNKFKEYHKFTKEELMRLSKESLYVFDTNILLNMYRYSRSTVEDFFTVFSKLKKENRIWIPYQVGIEFYENRINVIAEQRKSYQEILKSITKFKNDISAKYKNHPFLNFDEIFSELNNKAITEIENKICEAEKLQPNWLDRDEILERINLIFEDSTGEEFTEERLKEIKSEGKLRYENKIPPGFKDDNKSDHKKFGDLIIWFEIIEKAKSSKKNIILVSGDTKDDWWLEKDGNKIMPLPALKKELYKQAGVNFHIYTPDAFLEFSTIELEKKDSSISEARKFQEFDELIGTDQEYNYKLQSISLNLSSPFLSDKFKNIIIEIENNIISVMERLIPSDPINDSINYTKNINHIEIIKFQLKLMKNENFNDIFMIKQFDTLLSYLLNTLSELLLNRKLYLDDIHDLYKSISIIEKHRKFILTLT</sequence>
<proteinExistence type="predicted"/>
<dbReference type="InterPro" id="IPR041578">
    <property type="entry name" value="PIN_8"/>
</dbReference>